<dbReference type="Proteomes" id="UP001321473">
    <property type="component" value="Unassembled WGS sequence"/>
</dbReference>
<reference evidence="1 2" key="1">
    <citation type="journal article" date="2023" name="Arcadia Sci">
        <title>De novo assembly of a long-read Amblyomma americanum tick genome.</title>
        <authorList>
            <person name="Chou S."/>
            <person name="Poskanzer K.E."/>
            <person name="Rollins M."/>
            <person name="Thuy-Boun P.S."/>
        </authorList>
    </citation>
    <scope>NUCLEOTIDE SEQUENCE [LARGE SCALE GENOMIC DNA]</scope>
    <source>
        <strain evidence="1">F_SG_1</strain>
        <tissue evidence="1">Salivary glands</tissue>
    </source>
</reference>
<evidence type="ECO:0000313" key="1">
    <source>
        <dbReference type="EMBL" id="KAK8780789.1"/>
    </source>
</evidence>
<comment type="caution">
    <text evidence="1">The sequence shown here is derived from an EMBL/GenBank/DDBJ whole genome shotgun (WGS) entry which is preliminary data.</text>
</comment>
<organism evidence="1 2">
    <name type="scientific">Amblyomma americanum</name>
    <name type="common">Lone star tick</name>
    <dbReference type="NCBI Taxonomy" id="6943"/>
    <lineage>
        <taxon>Eukaryota</taxon>
        <taxon>Metazoa</taxon>
        <taxon>Ecdysozoa</taxon>
        <taxon>Arthropoda</taxon>
        <taxon>Chelicerata</taxon>
        <taxon>Arachnida</taxon>
        <taxon>Acari</taxon>
        <taxon>Parasitiformes</taxon>
        <taxon>Ixodida</taxon>
        <taxon>Ixodoidea</taxon>
        <taxon>Ixodidae</taxon>
        <taxon>Amblyomminae</taxon>
        <taxon>Amblyomma</taxon>
    </lineage>
</organism>
<dbReference type="SUPFAM" id="SSF56655">
    <property type="entry name" value="Carbohydrate phosphatase"/>
    <property type="match status" value="2"/>
</dbReference>
<proteinExistence type="predicted"/>
<sequence length="155" mass="16919">MEPSLSLQEDQIEWSLLLEALVGAAEKGAQLARACRAEELLFQLLVEEKAGSDRNPRFVHDFKTLADVLIQEMVRHDLSCLCLFEVPVIICGACLVSDSTSEYISGKWGDEDEGSSVVSSGLQCVSVLIGVYDRSTGLPVAGVVNQPFHHLDDQN</sequence>
<name>A0AAQ4F1D4_AMBAM</name>
<evidence type="ECO:0008006" key="3">
    <source>
        <dbReference type="Google" id="ProtNLM"/>
    </source>
</evidence>
<dbReference type="InterPro" id="IPR050725">
    <property type="entry name" value="CysQ/Inositol_MonoPase"/>
</dbReference>
<dbReference type="PANTHER" id="PTHR43028:SF3">
    <property type="entry name" value="INOSITOL POLYPHOSPHATE 1-PHOSPHATASE"/>
    <property type="match status" value="1"/>
</dbReference>
<protein>
    <recommendedName>
        <fullName evidence="3">Inositol polyphosphate 1-phosphatase</fullName>
    </recommendedName>
</protein>
<gene>
    <name evidence="1" type="ORF">V5799_017870</name>
</gene>
<dbReference type="EMBL" id="JARKHS020008428">
    <property type="protein sequence ID" value="KAK8780789.1"/>
    <property type="molecule type" value="Genomic_DNA"/>
</dbReference>
<dbReference type="PANTHER" id="PTHR43028">
    <property type="entry name" value="3'(2'),5'-BISPHOSPHATE NUCLEOTIDASE 1"/>
    <property type="match status" value="1"/>
</dbReference>
<dbReference type="AlphaFoldDB" id="A0AAQ4F1D4"/>
<feature type="non-terminal residue" evidence="1">
    <location>
        <position position="155"/>
    </location>
</feature>
<evidence type="ECO:0000313" key="2">
    <source>
        <dbReference type="Proteomes" id="UP001321473"/>
    </source>
</evidence>
<accession>A0AAQ4F1D4</accession>
<keyword evidence="2" id="KW-1185">Reference proteome</keyword>
<dbReference type="Gene3D" id="3.30.540.10">
    <property type="entry name" value="Fructose-1,6-Bisphosphatase, subunit A, domain 1"/>
    <property type="match status" value="2"/>
</dbReference>
<dbReference type="GO" id="GO:0004441">
    <property type="term" value="F:inositol-1,4-bisphosphate 1-phosphatase activity"/>
    <property type="evidence" value="ECO:0007669"/>
    <property type="project" value="TreeGrafter"/>
</dbReference>